<reference evidence="2" key="1">
    <citation type="submission" date="2020-06" db="EMBL/GenBank/DDBJ databases">
        <authorList>
            <person name="Li T."/>
            <person name="Hu X."/>
            <person name="Zhang T."/>
            <person name="Song X."/>
            <person name="Zhang H."/>
            <person name="Dai N."/>
            <person name="Sheng W."/>
            <person name="Hou X."/>
            <person name="Wei L."/>
        </authorList>
    </citation>
    <scope>NUCLEOTIDE SEQUENCE</scope>
    <source>
        <strain evidence="2">G01</strain>
        <tissue evidence="2">Leaf</tissue>
    </source>
</reference>
<proteinExistence type="predicted"/>
<feature type="region of interest" description="Disordered" evidence="1">
    <location>
        <begin position="1"/>
        <end position="23"/>
    </location>
</feature>
<sequence length="251" mass="28474">MIPETESRPGATQSRTKHKNRPKTEIVPIVETLDRGRVGDGCRVENENGLELHGERESQLFGDVRDEILESSLLEVAFGETSFPGRSYSENLDILRKYSSPEQELGGTYFLVNGYCLRCICQCHIKEQVWSNSGQADADLSLHKLASSSPDKGSKMRSRRMKILMFLIQVHWPAPRILQMKHPTEVVQKLQRHLLKGKDQLIGMVMKKGTLQLNLPLMEIPELMKLRKLRILKRIVLPTEEASFGSAEVAI</sequence>
<gene>
    <name evidence="2" type="ORF">Sangu_0808500</name>
</gene>
<evidence type="ECO:0000256" key="1">
    <source>
        <dbReference type="SAM" id="MobiDB-lite"/>
    </source>
</evidence>
<dbReference type="EMBL" id="JACGWK010000004">
    <property type="protein sequence ID" value="KAL0359591.1"/>
    <property type="molecule type" value="Genomic_DNA"/>
</dbReference>
<dbReference type="AlphaFoldDB" id="A0AAW2PVQ6"/>
<name>A0AAW2PVQ6_9LAMI</name>
<reference evidence="2" key="2">
    <citation type="journal article" date="2024" name="Plant">
        <title>Genomic evolution and insights into agronomic trait innovations of Sesamum species.</title>
        <authorList>
            <person name="Miao H."/>
            <person name="Wang L."/>
            <person name="Qu L."/>
            <person name="Liu H."/>
            <person name="Sun Y."/>
            <person name="Le M."/>
            <person name="Wang Q."/>
            <person name="Wei S."/>
            <person name="Zheng Y."/>
            <person name="Lin W."/>
            <person name="Duan Y."/>
            <person name="Cao H."/>
            <person name="Xiong S."/>
            <person name="Wang X."/>
            <person name="Wei L."/>
            <person name="Li C."/>
            <person name="Ma Q."/>
            <person name="Ju M."/>
            <person name="Zhao R."/>
            <person name="Li G."/>
            <person name="Mu C."/>
            <person name="Tian Q."/>
            <person name="Mei H."/>
            <person name="Zhang T."/>
            <person name="Gao T."/>
            <person name="Zhang H."/>
        </authorList>
    </citation>
    <scope>NUCLEOTIDE SEQUENCE</scope>
    <source>
        <strain evidence="2">G01</strain>
    </source>
</reference>
<comment type="caution">
    <text evidence="2">The sequence shown here is derived from an EMBL/GenBank/DDBJ whole genome shotgun (WGS) entry which is preliminary data.</text>
</comment>
<accession>A0AAW2PVQ6</accession>
<protein>
    <submittedName>
        <fullName evidence="2">Uncharacterized protein</fullName>
    </submittedName>
</protein>
<evidence type="ECO:0000313" key="2">
    <source>
        <dbReference type="EMBL" id="KAL0359591.1"/>
    </source>
</evidence>
<organism evidence="2">
    <name type="scientific">Sesamum angustifolium</name>
    <dbReference type="NCBI Taxonomy" id="2727405"/>
    <lineage>
        <taxon>Eukaryota</taxon>
        <taxon>Viridiplantae</taxon>
        <taxon>Streptophyta</taxon>
        <taxon>Embryophyta</taxon>
        <taxon>Tracheophyta</taxon>
        <taxon>Spermatophyta</taxon>
        <taxon>Magnoliopsida</taxon>
        <taxon>eudicotyledons</taxon>
        <taxon>Gunneridae</taxon>
        <taxon>Pentapetalae</taxon>
        <taxon>asterids</taxon>
        <taxon>lamiids</taxon>
        <taxon>Lamiales</taxon>
        <taxon>Pedaliaceae</taxon>
        <taxon>Sesamum</taxon>
    </lineage>
</organism>